<gene>
    <name evidence="1" type="ORF">M9H77_29754</name>
</gene>
<accession>A0ACB9ZWM2</accession>
<evidence type="ECO:0000313" key="1">
    <source>
        <dbReference type="EMBL" id="KAI5652567.1"/>
    </source>
</evidence>
<comment type="caution">
    <text evidence="1">The sequence shown here is derived from an EMBL/GenBank/DDBJ whole genome shotgun (WGS) entry which is preliminary data.</text>
</comment>
<reference evidence="2" key="1">
    <citation type="journal article" date="2023" name="Nat. Plants">
        <title>Single-cell RNA sequencing provides a high-resolution roadmap for understanding the multicellular compartmentation of specialized metabolism.</title>
        <authorList>
            <person name="Sun S."/>
            <person name="Shen X."/>
            <person name="Li Y."/>
            <person name="Li Y."/>
            <person name="Wang S."/>
            <person name="Li R."/>
            <person name="Zhang H."/>
            <person name="Shen G."/>
            <person name="Guo B."/>
            <person name="Wei J."/>
            <person name="Xu J."/>
            <person name="St-Pierre B."/>
            <person name="Chen S."/>
            <person name="Sun C."/>
        </authorList>
    </citation>
    <scope>NUCLEOTIDE SEQUENCE [LARGE SCALE GENOMIC DNA]</scope>
</reference>
<evidence type="ECO:0000313" key="2">
    <source>
        <dbReference type="Proteomes" id="UP001060085"/>
    </source>
</evidence>
<sequence>MAAVLEYVAIEILELARNASKDNKKNRIIPQHVLLDLITTKFNYKVGQKETKINQNQWLNCIFGDVSPRSTKDRGGSSSLPVGSLQNSPFNPIATEEGTVGSYLRR</sequence>
<organism evidence="1 2">
    <name type="scientific">Catharanthus roseus</name>
    <name type="common">Madagascar periwinkle</name>
    <name type="synonym">Vinca rosea</name>
    <dbReference type="NCBI Taxonomy" id="4058"/>
    <lineage>
        <taxon>Eukaryota</taxon>
        <taxon>Viridiplantae</taxon>
        <taxon>Streptophyta</taxon>
        <taxon>Embryophyta</taxon>
        <taxon>Tracheophyta</taxon>
        <taxon>Spermatophyta</taxon>
        <taxon>Magnoliopsida</taxon>
        <taxon>eudicotyledons</taxon>
        <taxon>Gunneridae</taxon>
        <taxon>Pentapetalae</taxon>
        <taxon>asterids</taxon>
        <taxon>lamiids</taxon>
        <taxon>Gentianales</taxon>
        <taxon>Apocynaceae</taxon>
        <taxon>Rauvolfioideae</taxon>
        <taxon>Vinceae</taxon>
        <taxon>Catharanthinae</taxon>
        <taxon>Catharanthus</taxon>
    </lineage>
</organism>
<protein>
    <submittedName>
        <fullName evidence="1">Uncharacterized protein</fullName>
    </submittedName>
</protein>
<proteinExistence type="predicted"/>
<name>A0ACB9ZWM2_CATRO</name>
<keyword evidence="2" id="KW-1185">Reference proteome</keyword>
<dbReference type="EMBL" id="CM044707">
    <property type="protein sequence ID" value="KAI5652567.1"/>
    <property type="molecule type" value="Genomic_DNA"/>
</dbReference>
<dbReference type="Proteomes" id="UP001060085">
    <property type="component" value="Linkage Group LG07"/>
</dbReference>